<evidence type="ECO:0000256" key="1">
    <source>
        <dbReference type="ARBA" id="ARBA00007118"/>
    </source>
</evidence>
<comment type="caution">
    <text evidence="7">The sequence shown here is derived from an EMBL/GenBank/DDBJ whole genome shotgun (WGS) entry which is preliminary data.</text>
</comment>
<evidence type="ECO:0000313" key="7">
    <source>
        <dbReference type="EMBL" id="KAA0893946.1"/>
    </source>
</evidence>
<dbReference type="OrthoDB" id="368873at2"/>
<feature type="domain" description="4Fe-4S ferredoxin-type" evidence="6">
    <location>
        <begin position="34"/>
        <end position="64"/>
    </location>
</feature>
<dbReference type="InterPro" id="IPR029479">
    <property type="entry name" value="Nitroreductase"/>
</dbReference>
<feature type="domain" description="4Fe-4S ferredoxin-type" evidence="6">
    <location>
        <begin position="2"/>
        <end position="31"/>
    </location>
</feature>
<sequence>MSKLAINSQRCTRCGLCATACPLGIIRLPEGEQPRYVADGATRCIICGHCVAVCPSAAVEIEDARLDPAVYETGEAEIAPERLAAYLRMRRSVRNYLDTPVDRDTIERLLDIVRYAPTSGNSQSIRWLVIHNTGEVRRLTGLAVDWMRTVMVSDAPINAYFNFEGIIRSWDKGNDPVCRKAPHLVVAYGHRESLVAGTDAIIALAHLEIAAPSFGLGTCWAGFFQMAAARWEPLQRALDLPADHLPVHAMMLGYPLLRYQRPPKRNPLTVAWRS</sequence>
<keyword evidence="5" id="KW-0411">Iron-sulfur</keyword>
<dbReference type="Gene3D" id="3.30.70.20">
    <property type="match status" value="1"/>
</dbReference>
<reference evidence="7 8" key="1">
    <citation type="submission" date="2019-04" db="EMBL/GenBank/DDBJ databases">
        <title>Geobacter ruber sp. nov., ferric-reducing bacteria isolated from paddy soil.</title>
        <authorList>
            <person name="Xu Z."/>
            <person name="Masuda Y."/>
            <person name="Itoh H."/>
            <person name="Senoo K."/>
        </authorList>
    </citation>
    <scope>NUCLEOTIDE SEQUENCE [LARGE SCALE GENOMIC DNA]</scope>
    <source>
        <strain evidence="7 8">Red88</strain>
    </source>
</reference>
<dbReference type="PROSITE" id="PS51379">
    <property type="entry name" value="4FE4S_FER_2"/>
    <property type="match status" value="2"/>
</dbReference>
<keyword evidence="8" id="KW-1185">Reference proteome</keyword>
<evidence type="ECO:0000256" key="3">
    <source>
        <dbReference type="ARBA" id="ARBA00023002"/>
    </source>
</evidence>
<organism evidence="7 8">
    <name type="scientific">Oryzomonas rubra</name>
    <dbReference type="NCBI Taxonomy" id="2509454"/>
    <lineage>
        <taxon>Bacteria</taxon>
        <taxon>Pseudomonadati</taxon>
        <taxon>Thermodesulfobacteriota</taxon>
        <taxon>Desulfuromonadia</taxon>
        <taxon>Geobacterales</taxon>
        <taxon>Geobacteraceae</taxon>
        <taxon>Oryzomonas</taxon>
    </lineage>
</organism>
<evidence type="ECO:0000313" key="8">
    <source>
        <dbReference type="Proteomes" id="UP000324298"/>
    </source>
</evidence>
<dbReference type="RefSeq" id="WP_149306105.1">
    <property type="nucleotide sequence ID" value="NZ_SRSD01000002.1"/>
</dbReference>
<proteinExistence type="inferred from homology"/>
<dbReference type="CDD" id="cd02143">
    <property type="entry name" value="nitroreductase_FeS-like"/>
    <property type="match status" value="1"/>
</dbReference>
<gene>
    <name evidence="7" type="ORF">ET418_02975</name>
</gene>
<evidence type="ECO:0000256" key="2">
    <source>
        <dbReference type="ARBA" id="ARBA00022723"/>
    </source>
</evidence>
<accession>A0A5A9XLH3</accession>
<keyword evidence="4" id="KW-0408">Iron</keyword>
<dbReference type="GO" id="GO:0046872">
    <property type="term" value="F:metal ion binding"/>
    <property type="evidence" value="ECO:0007669"/>
    <property type="project" value="UniProtKB-KW"/>
</dbReference>
<dbReference type="InterPro" id="IPR017900">
    <property type="entry name" value="4Fe4S_Fe_S_CS"/>
</dbReference>
<evidence type="ECO:0000256" key="4">
    <source>
        <dbReference type="ARBA" id="ARBA00023004"/>
    </source>
</evidence>
<dbReference type="PANTHER" id="PTHR43673">
    <property type="entry name" value="NAD(P)H NITROREDUCTASE YDGI-RELATED"/>
    <property type="match status" value="1"/>
</dbReference>
<evidence type="ECO:0000256" key="5">
    <source>
        <dbReference type="ARBA" id="ARBA00023014"/>
    </source>
</evidence>
<dbReference type="PROSITE" id="PS00198">
    <property type="entry name" value="4FE4S_FER_1"/>
    <property type="match status" value="2"/>
</dbReference>
<dbReference type="GO" id="GO:0051536">
    <property type="term" value="F:iron-sulfur cluster binding"/>
    <property type="evidence" value="ECO:0007669"/>
    <property type="project" value="UniProtKB-KW"/>
</dbReference>
<protein>
    <submittedName>
        <fullName evidence="7">4Fe-4S dicluster domain-containing protein</fullName>
    </submittedName>
</protein>
<dbReference type="InterPro" id="IPR017896">
    <property type="entry name" value="4Fe4S_Fe-S-bd"/>
</dbReference>
<dbReference type="Pfam" id="PF13187">
    <property type="entry name" value="Fer4_9"/>
    <property type="match status" value="1"/>
</dbReference>
<dbReference type="EMBL" id="SRSD01000002">
    <property type="protein sequence ID" value="KAA0893946.1"/>
    <property type="molecule type" value="Genomic_DNA"/>
</dbReference>
<dbReference type="SUPFAM" id="SSF55469">
    <property type="entry name" value="FMN-dependent nitroreductase-like"/>
    <property type="match status" value="1"/>
</dbReference>
<dbReference type="GO" id="GO:0016491">
    <property type="term" value="F:oxidoreductase activity"/>
    <property type="evidence" value="ECO:0007669"/>
    <property type="project" value="UniProtKB-KW"/>
</dbReference>
<dbReference type="SUPFAM" id="SSF54862">
    <property type="entry name" value="4Fe-4S ferredoxins"/>
    <property type="match status" value="1"/>
</dbReference>
<dbReference type="Proteomes" id="UP000324298">
    <property type="component" value="Unassembled WGS sequence"/>
</dbReference>
<name>A0A5A9XLH3_9BACT</name>
<comment type="similarity">
    <text evidence="1">Belongs to the nitroreductase family.</text>
</comment>
<dbReference type="Gene3D" id="3.40.109.10">
    <property type="entry name" value="NADH Oxidase"/>
    <property type="match status" value="1"/>
</dbReference>
<keyword evidence="3" id="KW-0560">Oxidoreductase</keyword>
<dbReference type="AlphaFoldDB" id="A0A5A9XLH3"/>
<dbReference type="Pfam" id="PF00881">
    <property type="entry name" value="Nitroreductase"/>
    <property type="match status" value="1"/>
</dbReference>
<evidence type="ECO:0000259" key="6">
    <source>
        <dbReference type="PROSITE" id="PS51379"/>
    </source>
</evidence>
<keyword evidence="2" id="KW-0479">Metal-binding</keyword>
<dbReference type="InterPro" id="IPR000415">
    <property type="entry name" value="Nitroreductase-like"/>
</dbReference>
<dbReference type="PANTHER" id="PTHR43673:SF10">
    <property type="entry name" value="NADH DEHYDROGENASE_NAD(P)H NITROREDUCTASE XCC3605-RELATED"/>
    <property type="match status" value="1"/>
</dbReference>